<dbReference type="GO" id="GO:0016787">
    <property type="term" value="F:hydrolase activity"/>
    <property type="evidence" value="ECO:0007669"/>
    <property type="project" value="UniProtKB-UniRule"/>
</dbReference>
<dbReference type="AlphaFoldDB" id="A0A0S7BMZ4"/>
<evidence type="ECO:0000313" key="4">
    <source>
        <dbReference type="EMBL" id="GAP15329.1"/>
    </source>
</evidence>
<evidence type="ECO:0000259" key="3">
    <source>
        <dbReference type="Pfam" id="PF12850"/>
    </source>
</evidence>
<protein>
    <recommendedName>
        <fullName evidence="2">Phosphoesterase</fullName>
        <ecNumber evidence="2">3.1.4.-</ecNumber>
    </recommendedName>
</protein>
<accession>A0A0S7BMZ4</accession>
<dbReference type="OrthoDB" id="9800565at2"/>
<evidence type="ECO:0000313" key="5">
    <source>
        <dbReference type="Proteomes" id="UP000055060"/>
    </source>
</evidence>
<sequence>MGDSNVTVAVVADTHVPDRVGMLHPNLIPMLSDLHPNLILHGGDVCSPAVLDTLRQVAPVEAVRGNRDWLLVKELPLVRKMVINGIQVTLQHGHGNLFDYLIDKWHYLRQGYRFERYARIVRKSAGTPRVIVFGHTHHAECIWEENVLWFNPGSASLGPDRKGYPSFGVLRFSDTGQVEGEIHTLGKLKWDGQNWTTFG</sequence>
<dbReference type="GO" id="GO:0046872">
    <property type="term" value="F:metal ion binding"/>
    <property type="evidence" value="ECO:0007669"/>
    <property type="project" value="UniProtKB-KW"/>
</dbReference>
<dbReference type="InterPro" id="IPR000979">
    <property type="entry name" value="Phosphodiesterase_MJ0936/Vps29"/>
</dbReference>
<dbReference type="PANTHER" id="PTHR11124">
    <property type="entry name" value="VACUOLAR SORTING PROTEIN VPS29"/>
    <property type="match status" value="1"/>
</dbReference>
<dbReference type="InterPro" id="IPR024654">
    <property type="entry name" value="Calcineurin-like_PHP_lpxH"/>
</dbReference>
<evidence type="ECO:0000256" key="2">
    <source>
        <dbReference type="RuleBase" id="RU362039"/>
    </source>
</evidence>
<proteinExistence type="inferred from homology"/>
<dbReference type="EC" id="3.1.4.-" evidence="2"/>
<comment type="similarity">
    <text evidence="1 2">Belongs to the metallophosphoesterase superfamily. YfcE family.</text>
</comment>
<name>A0A0S7BMZ4_9CHLR</name>
<dbReference type="EMBL" id="DF967972">
    <property type="protein sequence ID" value="GAP15329.1"/>
    <property type="molecule type" value="Genomic_DNA"/>
</dbReference>
<dbReference type="Proteomes" id="UP000055060">
    <property type="component" value="Unassembled WGS sequence"/>
</dbReference>
<reference evidence="4" key="1">
    <citation type="submission" date="2015-07" db="EMBL/GenBank/DDBJ databases">
        <title>Draft Genome Sequences of Anaerolinea thermolimosa IMO-1, Bellilinea caldifistulae GOMI-1, Leptolinea tardivitalis YMTK-2, Levilinea saccharolytica KIBI-1,Longilinea arvoryzae KOME-1, Previously Described as Members of the Anaerolineaceae (Chloroflexi).</title>
        <authorList>
            <person name="Sekiguchi Y."/>
            <person name="Ohashi A."/>
            <person name="Matsuura N."/>
            <person name="Tourlousse M.D."/>
        </authorList>
    </citation>
    <scope>NUCLEOTIDE SEQUENCE [LARGE SCALE GENOMIC DNA]</scope>
    <source>
        <strain evidence="4">KOME-1</strain>
    </source>
</reference>
<comment type="cofactor">
    <cofactor evidence="2">
        <name>a divalent metal cation</name>
        <dbReference type="ChEBI" id="CHEBI:60240"/>
    </cofactor>
</comment>
<dbReference type="InterPro" id="IPR029052">
    <property type="entry name" value="Metallo-depent_PP-like"/>
</dbReference>
<dbReference type="SUPFAM" id="SSF56300">
    <property type="entry name" value="Metallo-dependent phosphatases"/>
    <property type="match status" value="1"/>
</dbReference>
<dbReference type="Gene3D" id="3.60.21.10">
    <property type="match status" value="1"/>
</dbReference>
<gene>
    <name evidence="4" type="ORF">LARV_03113</name>
</gene>
<dbReference type="NCBIfam" id="TIGR00040">
    <property type="entry name" value="yfcE"/>
    <property type="match status" value="1"/>
</dbReference>
<keyword evidence="5" id="KW-1185">Reference proteome</keyword>
<feature type="domain" description="Calcineurin-like phosphoesterase" evidence="3">
    <location>
        <begin position="8"/>
        <end position="172"/>
    </location>
</feature>
<dbReference type="STRING" id="360412.LARV_03113"/>
<organism evidence="4">
    <name type="scientific">Longilinea arvoryzae</name>
    <dbReference type="NCBI Taxonomy" id="360412"/>
    <lineage>
        <taxon>Bacteria</taxon>
        <taxon>Bacillati</taxon>
        <taxon>Chloroflexota</taxon>
        <taxon>Anaerolineae</taxon>
        <taxon>Anaerolineales</taxon>
        <taxon>Anaerolineaceae</taxon>
        <taxon>Longilinea</taxon>
    </lineage>
</organism>
<dbReference type="Pfam" id="PF12850">
    <property type="entry name" value="Metallophos_2"/>
    <property type="match status" value="1"/>
</dbReference>
<keyword evidence="2" id="KW-0479">Metal-binding</keyword>
<dbReference type="RefSeq" id="WP_075074515.1">
    <property type="nucleotide sequence ID" value="NZ_DF967972.1"/>
</dbReference>
<evidence type="ECO:0000256" key="1">
    <source>
        <dbReference type="ARBA" id="ARBA00008950"/>
    </source>
</evidence>